<reference evidence="3 4" key="1">
    <citation type="submission" date="2024-05" db="EMBL/GenBank/DDBJ databases">
        <title>Long read based assembly of the Candida bracarensis genome reveals expanded adhesin content.</title>
        <authorList>
            <person name="Marcet-Houben M."/>
            <person name="Ksiezopolska E."/>
            <person name="Gabaldon T."/>
        </authorList>
    </citation>
    <scope>NUCLEOTIDE SEQUENCE [LARGE SCALE GENOMIC DNA]</scope>
    <source>
        <strain evidence="3 4">CBM6</strain>
    </source>
</reference>
<dbReference type="EMBL" id="JBEVYD010000005">
    <property type="protein sequence ID" value="KAL3232620.1"/>
    <property type="molecule type" value="Genomic_DNA"/>
</dbReference>
<feature type="compositionally biased region" description="Basic and acidic residues" evidence="2">
    <location>
        <begin position="84"/>
        <end position="96"/>
    </location>
</feature>
<feature type="compositionally biased region" description="Basic and acidic residues" evidence="2">
    <location>
        <begin position="124"/>
        <end position="151"/>
    </location>
</feature>
<feature type="coiled-coil region" evidence="1">
    <location>
        <begin position="183"/>
        <end position="252"/>
    </location>
</feature>
<evidence type="ECO:0000256" key="2">
    <source>
        <dbReference type="SAM" id="MobiDB-lite"/>
    </source>
</evidence>
<keyword evidence="4" id="KW-1185">Reference proteome</keyword>
<feature type="compositionally biased region" description="Basic and acidic residues" evidence="2">
    <location>
        <begin position="1"/>
        <end position="23"/>
    </location>
</feature>
<keyword evidence="1" id="KW-0175">Coiled coil</keyword>
<evidence type="ECO:0000313" key="3">
    <source>
        <dbReference type="EMBL" id="KAL3232620.1"/>
    </source>
</evidence>
<organism evidence="3 4">
    <name type="scientific">Nakaseomyces bracarensis</name>
    <dbReference type="NCBI Taxonomy" id="273131"/>
    <lineage>
        <taxon>Eukaryota</taxon>
        <taxon>Fungi</taxon>
        <taxon>Dikarya</taxon>
        <taxon>Ascomycota</taxon>
        <taxon>Saccharomycotina</taxon>
        <taxon>Saccharomycetes</taxon>
        <taxon>Saccharomycetales</taxon>
        <taxon>Saccharomycetaceae</taxon>
        <taxon>Nakaseomyces</taxon>
    </lineage>
</organism>
<comment type="caution">
    <text evidence="3">The sequence shown here is derived from an EMBL/GenBank/DDBJ whole genome shotgun (WGS) entry which is preliminary data.</text>
</comment>
<evidence type="ECO:0000256" key="1">
    <source>
        <dbReference type="SAM" id="Coils"/>
    </source>
</evidence>
<name>A0ABR4NV65_9SACH</name>
<gene>
    <name evidence="3" type="ORF">RNJ44_04536</name>
</gene>
<evidence type="ECO:0000313" key="4">
    <source>
        <dbReference type="Proteomes" id="UP001623330"/>
    </source>
</evidence>
<accession>A0ABR4NV65</accession>
<proteinExistence type="predicted"/>
<feature type="compositionally biased region" description="Basic residues" evidence="2">
    <location>
        <begin position="24"/>
        <end position="34"/>
    </location>
</feature>
<sequence>MSMDEEKRAKLEEARKRVEELKQKKNKKKNKKSKKKEEDTDEVKDASDQEELKGKELDEEVKEDELIEAEVKGEEVKEEEEVKAEEVKDGKVKDEEVKDEEVDETLKEQDDNEVEVKEEEQEKDDTSKDLDNSKADQTKEEVRSEHDDVDDLIREAESRLEKKDALDDMFDNDGGDFISTINKEKEAEEITRLKAEVERLTADNKKLKFSNIEHETTIEELQEENEKLKEMLNLTQKDLQDVKNELLQTQVKLNDDGQVSNKQSGAASPSLHFAKFNSNVPTAPAATSSQNAKVNTYGIVQNQNVDRVMLQKWRNWNIDMTTWRSIGSGPIVEF</sequence>
<feature type="compositionally biased region" description="Acidic residues" evidence="2">
    <location>
        <begin position="110"/>
        <end position="123"/>
    </location>
</feature>
<feature type="compositionally biased region" description="Acidic residues" evidence="2">
    <location>
        <begin position="57"/>
        <end position="68"/>
    </location>
</feature>
<protein>
    <submittedName>
        <fullName evidence="3">Binder of USO1 and GRH1 protein 1</fullName>
    </submittedName>
</protein>
<feature type="region of interest" description="Disordered" evidence="2">
    <location>
        <begin position="1"/>
        <end position="151"/>
    </location>
</feature>
<feature type="compositionally biased region" description="Basic and acidic residues" evidence="2">
    <location>
        <begin position="35"/>
        <end position="56"/>
    </location>
</feature>
<dbReference type="Proteomes" id="UP001623330">
    <property type="component" value="Unassembled WGS sequence"/>
</dbReference>